<comment type="caution">
    <text evidence="2">The sequence shown here is derived from an EMBL/GenBank/DDBJ whole genome shotgun (WGS) entry which is preliminary data.</text>
</comment>
<accession>L1LGS5</accession>
<organism evidence="2 3">
    <name type="scientific">Theileria equi strain WA</name>
    <dbReference type="NCBI Taxonomy" id="1537102"/>
    <lineage>
        <taxon>Eukaryota</taxon>
        <taxon>Sar</taxon>
        <taxon>Alveolata</taxon>
        <taxon>Apicomplexa</taxon>
        <taxon>Aconoidasida</taxon>
        <taxon>Piroplasmida</taxon>
        <taxon>Theileriidae</taxon>
        <taxon>Theileria</taxon>
    </lineage>
</organism>
<dbReference type="VEuPathDB" id="PiroplasmaDB:BEWA_043590"/>
<evidence type="ECO:0000313" key="3">
    <source>
        <dbReference type="Proteomes" id="UP000031512"/>
    </source>
</evidence>
<keyword evidence="3" id="KW-1185">Reference proteome</keyword>
<dbReference type="InterPro" id="IPR015943">
    <property type="entry name" value="WD40/YVTN_repeat-like_dom_sf"/>
</dbReference>
<reference evidence="2 3" key="1">
    <citation type="journal article" date="2012" name="BMC Genomics">
        <title>Comparative genomic analysis and phylogenetic position of Theileria equi.</title>
        <authorList>
            <person name="Kappmeyer L.S."/>
            <person name="Thiagarajan M."/>
            <person name="Herndon D.R."/>
            <person name="Ramsay J.D."/>
            <person name="Caler E."/>
            <person name="Djikeng A."/>
            <person name="Gillespie J.J."/>
            <person name="Lau A.O."/>
            <person name="Roalson E.H."/>
            <person name="Silva J.C."/>
            <person name="Silva M.G."/>
            <person name="Suarez C.E."/>
            <person name="Ueti M.W."/>
            <person name="Nene V.M."/>
            <person name="Mealey R.H."/>
            <person name="Knowles D.P."/>
            <person name="Brayton K.A."/>
        </authorList>
    </citation>
    <scope>NUCLEOTIDE SEQUENCE [LARGE SCALE GENOMIC DNA]</scope>
    <source>
        <strain evidence="2 3">WA</strain>
    </source>
</reference>
<dbReference type="InterPro" id="IPR036322">
    <property type="entry name" value="WD40_repeat_dom_sf"/>
</dbReference>
<dbReference type="SUPFAM" id="SSF50978">
    <property type="entry name" value="WD40 repeat-like"/>
    <property type="match status" value="1"/>
</dbReference>
<feature type="region of interest" description="Disordered" evidence="1">
    <location>
        <begin position="46"/>
        <end position="66"/>
    </location>
</feature>
<dbReference type="Gene3D" id="2.130.10.10">
    <property type="entry name" value="YVTN repeat-like/Quinoprotein amine dehydrogenase"/>
    <property type="match status" value="1"/>
</dbReference>
<dbReference type="RefSeq" id="XP_004833770.1">
    <property type="nucleotide sequence ID" value="XM_004833713.1"/>
</dbReference>
<gene>
    <name evidence="2" type="ORF">BEWA_043590</name>
</gene>
<evidence type="ECO:0000313" key="2">
    <source>
        <dbReference type="EMBL" id="EKX74318.1"/>
    </source>
</evidence>
<dbReference type="Proteomes" id="UP000031512">
    <property type="component" value="Unassembled WGS sequence"/>
</dbReference>
<sequence length="701" mass="78428">MLADNIEMTGVNQDETKIEYNEDSSDVLDPVNDNNLDDTEAISTPEDRLHTGTTHSGLIEDNGGISNMQDRSTFRDLNDDGPSHNSVTNSAEHYPVDGGNFADYKQAEDQSTITPTGIDGKNDDHIEDTRATESLHQESTDISMVDKTSQHFPNSLNTECRPSNIPGSTNAKELHDNYNNADETSDTSIVNRLSLENPGEVPVQHVKQAEGKISLAEEMMANLTLISNKNVNEVREHRFKRLEKRGHWTPMKGLVNKIDNYGDLNSSDLTWGPFYEIPSKPGRKGPALDIFSDSLKHNDQYCVVLQTPDSIERYSLNGKLLQHVSCSPYAITKVSCGNVVGMGRVVICGTQCGKVIFYSFFRFEQLLILDTTTIYEDYLSIGDSMSDDSEKQDDHRHALNSTLFEINCLALVNCLEEYSKWLAIGNQLGHLLIYEIPSLNLLNFICHPPDENCISRSSSESSFYDHDNEEKSPSYGELQSKIMKSKSEKNVYISCIRLCSVYNDLWVGYGDGSFAVFEMITGLCKKFVPNNNNDSKMETITSIHFSYIYNITLIVYGNDKVDIWDYSTLTFVKTFPSSILTCGTSPISSLCIYEMSEKALNNICLLFIGSMDGSLILRRIDRLQNGDIAWTLLFNFSYTGSEFDETKNRNKLSHGGKAKFSCIDFREAPITCLYPLLSHNLILVGNACGGLVSVCNLFKKA</sequence>
<feature type="region of interest" description="Disordered" evidence="1">
    <location>
        <begin position="1"/>
        <end position="30"/>
    </location>
</feature>
<dbReference type="AlphaFoldDB" id="L1LGS5"/>
<dbReference type="GeneID" id="15807766"/>
<dbReference type="KEGG" id="beq:BEWA_043590"/>
<dbReference type="EMBL" id="ACOU01000002">
    <property type="protein sequence ID" value="EKX74318.1"/>
    <property type="molecule type" value="Genomic_DNA"/>
</dbReference>
<protein>
    <submittedName>
        <fullName evidence="2">Uncharacterized protein</fullName>
    </submittedName>
</protein>
<proteinExistence type="predicted"/>
<dbReference type="STRING" id="1537102.L1LGS5"/>
<name>L1LGS5_THEEQ</name>
<evidence type="ECO:0000256" key="1">
    <source>
        <dbReference type="SAM" id="MobiDB-lite"/>
    </source>
</evidence>
<dbReference type="eggNOG" id="ENOG502SSDI">
    <property type="taxonomic scope" value="Eukaryota"/>
</dbReference>
<dbReference type="OrthoDB" id="361914at2759"/>